<proteinExistence type="predicted"/>
<reference evidence="1 2" key="1">
    <citation type="journal article" date="2019" name="Nat. Med.">
        <title>A library of human gut bacterial isolates paired with longitudinal multiomics data enables mechanistic microbiome research.</title>
        <authorList>
            <person name="Poyet M."/>
            <person name="Groussin M."/>
            <person name="Gibbons S.M."/>
            <person name="Avila-Pacheco J."/>
            <person name="Jiang X."/>
            <person name="Kearney S.M."/>
            <person name="Perrotta A.R."/>
            <person name="Berdy B."/>
            <person name="Zhao S."/>
            <person name="Lieberman T.D."/>
            <person name="Swanson P.K."/>
            <person name="Smith M."/>
            <person name="Roesemann S."/>
            <person name="Alexander J.E."/>
            <person name="Rich S.A."/>
            <person name="Livny J."/>
            <person name="Vlamakis H."/>
            <person name="Clish C."/>
            <person name="Bullock K."/>
            <person name="Deik A."/>
            <person name="Scott J."/>
            <person name="Pierce K.A."/>
            <person name="Xavier R.J."/>
            <person name="Alm E.J."/>
        </authorList>
    </citation>
    <scope>NUCLEOTIDE SEQUENCE [LARGE SCALE GENOMIC DNA]</scope>
    <source>
        <strain evidence="1 2">BIOML-A2</strain>
    </source>
</reference>
<dbReference type="Proteomes" id="UP000462362">
    <property type="component" value="Unassembled WGS sequence"/>
</dbReference>
<sequence length="384" mass="44266">MAVLHIYTKNGKIYCTAKEPFLGKEKPLPNLPAFSELFSSGVTCVVFKLPSLLKTRNFKLICFALLSFVLRKYYRQKIPKLLDSFLNKQKEKDLFFIGGSVGAELIKFHYAKKNDVVVEGVETINLIAKSNKALNRLISQVKPKEVKKRIFIVGLFSPELLRYLRKKYPLANIEVRYFDILRPSRIKEFTWIKNFSLSNDIKISVYDQSTSSKFGIPYAMNKVNTSKLINFLNVKKKYDVCFLAAYSLDREKSLRPLLSALKKANLNVKILLVDYPYSELEDFKVDREIVSYENYLRLMSESRAVIDLWRLAPGEGYSFRISEALTLNSKIITNRTCILNEPFYDASRMFVFSEGNEINPDAIKHFLISPMKPVDKSIFSLGTN</sequence>
<accession>A0A6I3S340</accession>
<organism evidence="1 2">
    <name type="scientific">Parasutterella excrementihominis</name>
    <dbReference type="NCBI Taxonomy" id="487175"/>
    <lineage>
        <taxon>Bacteria</taxon>
        <taxon>Pseudomonadati</taxon>
        <taxon>Pseudomonadota</taxon>
        <taxon>Betaproteobacteria</taxon>
        <taxon>Burkholderiales</taxon>
        <taxon>Sutterellaceae</taxon>
        <taxon>Parasutterella</taxon>
    </lineage>
</organism>
<dbReference type="AlphaFoldDB" id="A0A6I3S340"/>
<dbReference type="EMBL" id="WNCL01000007">
    <property type="protein sequence ID" value="MTU42729.1"/>
    <property type="molecule type" value="Genomic_DNA"/>
</dbReference>
<name>A0A6I3S340_9BURK</name>
<gene>
    <name evidence="1" type="ORF">GMD42_03635</name>
</gene>
<dbReference type="RefSeq" id="WP_008811143.1">
    <property type="nucleotide sequence ID" value="NZ_CAKVUT010000121.1"/>
</dbReference>
<evidence type="ECO:0000313" key="1">
    <source>
        <dbReference type="EMBL" id="MTU42729.1"/>
    </source>
</evidence>
<protein>
    <submittedName>
        <fullName evidence="1">Uncharacterized protein</fullName>
    </submittedName>
</protein>
<comment type="caution">
    <text evidence="1">The sequence shown here is derived from an EMBL/GenBank/DDBJ whole genome shotgun (WGS) entry which is preliminary data.</text>
</comment>
<evidence type="ECO:0000313" key="2">
    <source>
        <dbReference type="Proteomes" id="UP000462362"/>
    </source>
</evidence>